<dbReference type="AlphaFoldDB" id="A0AAW1K4U6"/>
<evidence type="ECO:0000313" key="1">
    <source>
        <dbReference type="EMBL" id="KAK9712895.1"/>
    </source>
</evidence>
<protein>
    <submittedName>
        <fullName evidence="1">Uncharacterized protein</fullName>
    </submittedName>
</protein>
<sequence length="155" mass="17010">MKATVEIPSDLADVNKINNFFVNQTVAGTTPNMNDHLTLDQNLPDTTFSFHCVAGTTPNMNDHLTLDQNLPDTTFSFHCVEQHTISDVLFSIKPSSTGAIKPSSTGADGISVQMLRLCCPVILPYLTHLINICLERRSFPSPWKHALICSLPKTG</sequence>
<gene>
    <name evidence="1" type="ORF">QE152_g24633</name>
</gene>
<evidence type="ECO:0000313" key="2">
    <source>
        <dbReference type="Proteomes" id="UP001458880"/>
    </source>
</evidence>
<reference evidence="1 2" key="1">
    <citation type="journal article" date="2024" name="BMC Genomics">
        <title>De novo assembly and annotation of Popillia japonica's genome with initial clues to its potential as an invasive pest.</title>
        <authorList>
            <person name="Cucini C."/>
            <person name="Boschi S."/>
            <person name="Funari R."/>
            <person name="Cardaioli E."/>
            <person name="Iannotti N."/>
            <person name="Marturano G."/>
            <person name="Paoli F."/>
            <person name="Bruttini M."/>
            <person name="Carapelli A."/>
            <person name="Frati F."/>
            <person name="Nardi F."/>
        </authorList>
    </citation>
    <scope>NUCLEOTIDE SEQUENCE [LARGE SCALE GENOMIC DNA]</scope>
    <source>
        <strain evidence="1">DMR45628</strain>
    </source>
</reference>
<keyword evidence="2" id="KW-1185">Reference proteome</keyword>
<comment type="caution">
    <text evidence="1">The sequence shown here is derived from an EMBL/GenBank/DDBJ whole genome shotgun (WGS) entry which is preliminary data.</text>
</comment>
<proteinExistence type="predicted"/>
<accession>A0AAW1K4U6</accession>
<organism evidence="1 2">
    <name type="scientific">Popillia japonica</name>
    <name type="common">Japanese beetle</name>
    <dbReference type="NCBI Taxonomy" id="7064"/>
    <lineage>
        <taxon>Eukaryota</taxon>
        <taxon>Metazoa</taxon>
        <taxon>Ecdysozoa</taxon>
        <taxon>Arthropoda</taxon>
        <taxon>Hexapoda</taxon>
        <taxon>Insecta</taxon>
        <taxon>Pterygota</taxon>
        <taxon>Neoptera</taxon>
        <taxon>Endopterygota</taxon>
        <taxon>Coleoptera</taxon>
        <taxon>Polyphaga</taxon>
        <taxon>Scarabaeiformia</taxon>
        <taxon>Scarabaeidae</taxon>
        <taxon>Rutelinae</taxon>
        <taxon>Popillia</taxon>
    </lineage>
</organism>
<name>A0AAW1K4U6_POPJA</name>
<dbReference type="EMBL" id="JASPKY010000255">
    <property type="protein sequence ID" value="KAK9712895.1"/>
    <property type="molecule type" value="Genomic_DNA"/>
</dbReference>
<dbReference type="Proteomes" id="UP001458880">
    <property type="component" value="Unassembled WGS sequence"/>
</dbReference>